<keyword evidence="1" id="KW-1133">Transmembrane helix</keyword>
<reference evidence="2 3" key="1">
    <citation type="journal article" date="2014" name="Int. J. Syst. Evol. Microbiol.">
        <title>Phylogenomics and the dynamic genome evolution of the genus Streptococcus.</title>
        <authorList>
            <consortium name="The Broad Institute Genome Sequencing Platform"/>
            <person name="Richards V.P."/>
            <person name="Palmer S.R."/>
            <person name="Pavinski Bitar P.D."/>
            <person name="Qin X."/>
            <person name="Weinstock G.M."/>
            <person name="Highlander S.K."/>
            <person name="Town C.D."/>
            <person name="Burne R.A."/>
            <person name="Stanhope M.J."/>
        </authorList>
    </citation>
    <scope>NUCLEOTIDE SEQUENCE [LARGE SCALE GENOMIC DNA]</scope>
    <source>
        <strain evidence="2 3">Jelinkova 176</strain>
    </source>
</reference>
<gene>
    <name evidence="2" type="ORF">STRPO_1438</name>
</gene>
<proteinExistence type="predicted"/>
<accession>A0ABP2L1V6</accession>
<name>A0ABP2L1V6_STRPO</name>
<protein>
    <submittedName>
        <fullName evidence="2">Uncharacterized protein</fullName>
    </submittedName>
</protein>
<evidence type="ECO:0000313" key="2">
    <source>
        <dbReference type="EMBL" id="EGJ27537.1"/>
    </source>
</evidence>
<dbReference type="Proteomes" id="UP000005356">
    <property type="component" value="Unassembled WGS sequence"/>
</dbReference>
<organism evidence="2 3">
    <name type="scientific">Streptococcus porcinus str. Jelinkova 176</name>
    <dbReference type="NCBI Taxonomy" id="873448"/>
    <lineage>
        <taxon>Bacteria</taxon>
        <taxon>Bacillati</taxon>
        <taxon>Bacillota</taxon>
        <taxon>Bacilli</taxon>
        <taxon>Lactobacillales</taxon>
        <taxon>Streptococcaceae</taxon>
        <taxon>Streptococcus</taxon>
    </lineage>
</organism>
<comment type="caution">
    <text evidence="2">The sequence shown here is derived from an EMBL/GenBank/DDBJ whole genome shotgun (WGS) entry which is preliminary data.</text>
</comment>
<keyword evidence="3" id="KW-1185">Reference proteome</keyword>
<dbReference type="EMBL" id="AEUU02000001">
    <property type="protein sequence ID" value="EGJ27537.1"/>
    <property type="molecule type" value="Genomic_DNA"/>
</dbReference>
<evidence type="ECO:0000313" key="3">
    <source>
        <dbReference type="Proteomes" id="UP000005356"/>
    </source>
</evidence>
<sequence length="52" mass="6238">MSSQSPKSLFYLCLFFTFLFWMLSYYQLENWLVFAALTFLASLTILLSKKRK</sequence>
<keyword evidence="1" id="KW-0812">Transmembrane</keyword>
<keyword evidence="1" id="KW-0472">Membrane</keyword>
<feature type="transmembrane region" description="Helical" evidence="1">
    <location>
        <begin position="31"/>
        <end position="48"/>
    </location>
</feature>
<evidence type="ECO:0000256" key="1">
    <source>
        <dbReference type="SAM" id="Phobius"/>
    </source>
</evidence>
<feature type="transmembrane region" description="Helical" evidence="1">
    <location>
        <begin position="9"/>
        <end position="25"/>
    </location>
</feature>